<organism evidence="2 3">
    <name type="scientific">Stenomitos frigidus ULC18</name>
    <dbReference type="NCBI Taxonomy" id="2107698"/>
    <lineage>
        <taxon>Bacteria</taxon>
        <taxon>Bacillati</taxon>
        <taxon>Cyanobacteriota</taxon>
        <taxon>Cyanophyceae</taxon>
        <taxon>Leptolyngbyales</taxon>
        <taxon>Leptolyngbyaceae</taxon>
        <taxon>Stenomitos</taxon>
    </lineage>
</organism>
<name>A0A2T1DSL2_9CYAN</name>
<comment type="caution">
    <text evidence="2">The sequence shown here is derived from an EMBL/GenBank/DDBJ whole genome shotgun (WGS) entry which is preliminary data.</text>
</comment>
<dbReference type="InterPro" id="IPR019734">
    <property type="entry name" value="TPR_rpt"/>
</dbReference>
<accession>A0A2T1DSL2</accession>
<dbReference type="Proteomes" id="UP000239576">
    <property type="component" value="Unassembled WGS sequence"/>
</dbReference>
<dbReference type="AlphaFoldDB" id="A0A2T1DSL2"/>
<reference evidence="2 3" key="2">
    <citation type="submission" date="2018-03" db="EMBL/GenBank/DDBJ databases">
        <title>The ancient ancestry and fast evolution of plastids.</title>
        <authorList>
            <person name="Moore K.R."/>
            <person name="Magnabosco C."/>
            <person name="Momper L."/>
            <person name="Gold D.A."/>
            <person name="Bosak T."/>
            <person name="Fournier G.P."/>
        </authorList>
    </citation>
    <scope>NUCLEOTIDE SEQUENCE [LARGE SCALE GENOMIC DNA]</scope>
    <source>
        <strain evidence="2 3">ULC18</strain>
    </source>
</reference>
<reference evidence="3" key="1">
    <citation type="submission" date="2018-02" db="EMBL/GenBank/DDBJ databases">
        <authorList>
            <person name="Moore K."/>
            <person name="Momper L."/>
        </authorList>
    </citation>
    <scope>NUCLEOTIDE SEQUENCE [LARGE SCALE GENOMIC DNA]</scope>
    <source>
        <strain evidence="3">ULC18</strain>
    </source>
</reference>
<dbReference type="SUPFAM" id="SSF48452">
    <property type="entry name" value="TPR-like"/>
    <property type="match status" value="2"/>
</dbReference>
<evidence type="ECO:0000313" key="3">
    <source>
        <dbReference type="Proteomes" id="UP000239576"/>
    </source>
</evidence>
<evidence type="ECO:0000259" key="1">
    <source>
        <dbReference type="Pfam" id="PF12770"/>
    </source>
</evidence>
<dbReference type="InterPro" id="IPR011990">
    <property type="entry name" value="TPR-like_helical_dom_sf"/>
</dbReference>
<feature type="domain" description="CHAT" evidence="1">
    <location>
        <begin position="654"/>
        <end position="926"/>
    </location>
</feature>
<gene>
    <name evidence="2" type="ORF">C7B82_30950</name>
</gene>
<evidence type="ECO:0000313" key="2">
    <source>
        <dbReference type="EMBL" id="PSB23487.1"/>
    </source>
</evidence>
<dbReference type="OrthoDB" id="446317at2"/>
<dbReference type="Pfam" id="PF12770">
    <property type="entry name" value="CHAT"/>
    <property type="match status" value="1"/>
</dbReference>
<dbReference type="PANTHER" id="PTHR10098:SF112">
    <property type="entry name" value="SLR0380 PROTEIN"/>
    <property type="match status" value="1"/>
</dbReference>
<sequence>MHQRVITLMLLFLFTLTVTVQGAAIAKTPPLQSEQRALSGSTEAQALEQQGRLLYGSGQFIEAAAAFNQAAQAYQTQGNTLRQALSLSNLALSYQQLGKLDESSQAIAQSLLLLQGKPDARGSSDQLSALAQALDIQGNLQLSQGQEAQALATWERVTAIAKQLGNQERLVESQINQAQALQAMGLYRRAIATLSTVLGLEPPATTTLEALKAKLITLPHVSTTAIALQSLGEALRVTGNLEQSQVLLEHSLRLAEQLQLPAIATTAQFKLGNTLRAQALADLSRNNMTLTTAVELVKESKVGRRFQGTDMALNFYQRMNEALSRYQQVASTTNATNTRIQAQLNQLSLLVETQQAAAFESLLPTVQQQINRLPLSRMAIEARVNLAQSLQKAAHSELKLQNSANGNSGQPNFRPLAAQLLATAAQQAKALKHQRTESYALGNLGQLYEQAGQWNDAQTMTQRALFLAQSMQAADITYLWQWQLGRVLKAQGQSQAAIVAYQEAVNTLKTVRKELVTTTPEEQFSFRDTIEPIHRELVTLLLDRESTAPNPENLKAARNVIESLQLTELVNFFREDCLTAKPEQIDQADPVSAVFYPIILPNRLAVIVSLPGRSLLYYATPAKEQITNERIEAIVNQLQGSLKQDNIPKSEFLPPAQQLYEWLIRPVKAELEKRHIKTLVFVLDGVLRNMPMGVLHDQTQNQYLVEQYSIALTPGLQLLGVQRRLQQPSRALIAGLSEARLGFSALPNVATELKQIQSQVSDSRVLLDTQFTNQSLQADLRTTSFPIVHFATHGKFSSQLENTFILTWDGQLNIDQLRSLLQRSQLGQKEPLELLVLSACETATGDNRAALGLAGVAVRAGARSTVATLWQVNDASSSTLMGQFYQELNKPKLTKAEALRSAQLALLRNDQYQHPYFWAPYVLVGNWQ</sequence>
<dbReference type="Gene3D" id="1.25.40.10">
    <property type="entry name" value="Tetratricopeptide repeat domain"/>
    <property type="match status" value="3"/>
</dbReference>
<dbReference type="SMART" id="SM00028">
    <property type="entry name" value="TPR"/>
    <property type="match status" value="7"/>
</dbReference>
<dbReference type="EMBL" id="PVWK01000164">
    <property type="protein sequence ID" value="PSB23487.1"/>
    <property type="molecule type" value="Genomic_DNA"/>
</dbReference>
<dbReference type="InterPro" id="IPR024983">
    <property type="entry name" value="CHAT_dom"/>
</dbReference>
<protein>
    <recommendedName>
        <fullName evidence="1">CHAT domain-containing protein</fullName>
    </recommendedName>
</protein>
<proteinExistence type="predicted"/>
<dbReference type="PANTHER" id="PTHR10098">
    <property type="entry name" value="RAPSYN-RELATED"/>
    <property type="match status" value="1"/>
</dbReference>
<keyword evidence="3" id="KW-1185">Reference proteome</keyword>